<dbReference type="InterPro" id="IPR045864">
    <property type="entry name" value="aa-tRNA-synth_II/BPL/LPL"/>
</dbReference>
<dbReference type="Proteomes" id="UP000579136">
    <property type="component" value="Unassembled WGS sequence"/>
</dbReference>
<organism evidence="2 3">
    <name type="scientific">Nosocomiicoccus ampullae</name>
    <dbReference type="NCBI Taxonomy" id="489910"/>
    <lineage>
        <taxon>Bacteria</taxon>
        <taxon>Bacillati</taxon>
        <taxon>Bacillota</taxon>
        <taxon>Bacilli</taxon>
        <taxon>Bacillales</taxon>
        <taxon>Staphylococcaceae</taxon>
        <taxon>Nosocomiicoccus</taxon>
    </lineage>
</organism>
<evidence type="ECO:0000313" key="3">
    <source>
        <dbReference type="Proteomes" id="UP000579136"/>
    </source>
</evidence>
<dbReference type="CDD" id="cd16443">
    <property type="entry name" value="LplA"/>
    <property type="match status" value="1"/>
</dbReference>
<dbReference type="PANTHER" id="PTHR43679">
    <property type="entry name" value="OCTANOYLTRANSFERASE LIPM-RELATED"/>
    <property type="match status" value="1"/>
</dbReference>
<dbReference type="GO" id="GO:0016979">
    <property type="term" value="F:lipoate-protein ligase activity"/>
    <property type="evidence" value="ECO:0007669"/>
    <property type="project" value="UniProtKB-EC"/>
</dbReference>
<dbReference type="AlphaFoldDB" id="A0A9Q2D0Q7"/>
<gene>
    <name evidence="2" type="ORF">HNQ45_001305</name>
</gene>
<dbReference type="Pfam" id="PF21948">
    <property type="entry name" value="LplA-B_cat"/>
    <property type="match status" value="1"/>
</dbReference>
<protein>
    <submittedName>
        <fullName evidence="2">Lipoate-protein ligase A</fullName>
        <ecNumber evidence="2">6.3.1.20</ecNumber>
    </submittedName>
</protein>
<keyword evidence="2" id="KW-0436">Ligase</keyword>
<dbReference type="PROSITE" id="PS51733">
    <property type="entry name" value="BPL_LPL_CATALYTIC"/>
    <property type="match status" value="1"/>
</dbReference>
<accession>A0A9Q2D0Q7</accession>
<dbReference type="RefSeq" id="WP_246562803.1">
    <property type="nucleotide sequence ID" value="NZ_CBCRYX010000008.1"/>
</dbReference>
<evidence type="ECO:0000313" key="2">
    <source>
        <dbReference type="EMBL" id="MBB5176417.1"/>
    </source>
</evidence>
<dbReference type="InterPro" id="IPR004143">
    <property type="entry name" value="BPL_LPL_catalytic"/>
</dbReference>
<comment type="caution">
    <text evidence="2">The sequence shown here is derived from an EMBL/GenBank/DDBJ whole genome shotgun (WGS) entry which is preliminary data.</text>
</comment>
<proteinExistence type="predicted"/>
<dbReference type="EC" id="6.3.1.20" evidence="2"/>
<dbReference type="GO" id="GO:0009249">
    <property type="term" value="P:protein lipoylation"/>
    <property type="evidence" value="ECO:0007669"/>
    <property type="project" value="UniProtKB-ARBA"/>
</dbReference>
<sequence length="271" mass="31761">MTTEWLYINSGKNDAYYNMALDELLMRKIERNEIPPVLRLYEWEIPTLSIGYFQRIHREIDVEKVKDYGYQLVRRKTGGRGVLHEQELTYSLVLPESYENMPQTVAQSYKVLSTGLLEGFKNLGLDAYFSIPERKKSEIRSSVCFDTASWYELVVEGRKIAGSAQTRNNGVIMQHGSILLDVDIDHLFDMFKFTNERFKEKMKSGFKSKAVAINDLTDKQFTVDDLYVAFKKGFENGLDMHTTEYRLTEKDKEELEVLIETYKSDEWNYKR</sequence>
<reference evidence="2 3" key="1">
    <citation type="submission" date="2020-08" db="EMBL/GenBank/DDBJ databases">
        <title>Genomic Encyclopedia of Type Strains, Phase IV (KMG-IV): sequencing the most valuable type-strain genomes for metagenomic binning, comparative biology and taxonomic classification.</title>
        <authorList>
            <person name="Goeker M."/>
        </authorList>
    </citation>
    <scope>NUCLEOTIDE SEQUENCE [LARGE SCALE GENOMIC DNA]</scope>
    <source>
        <strain evidence="2 3">DSM 19163</strain>
    </source>
</reference>
<dbReference type="EMBL" id="JACHHF010000007">
    <property type="protein sequence ID" value="MBB5176417.1"/>
    <property type="molecule type" value="Genomic_DNA"/>
</dbReference>
<dbReference type="SUPFAM" id="SSF55681">
    <property type="entry name" value="Class II aaRS and biotin synthetases"/>
    <property type="match status" value="1"/>
</dbReference>
<dbReference type="PANTHER" id="PTHR43679:SF2">
    <property type="entry name" value="OCTANOYL-[GCVH]:PROTEIN N-OCTANOYLTRANSFERASE"/>
    <property type="match status" value="1"/>
</dbReference>
<evidence type="ECO:0000259" key="1">
    <source>
        <dbReference type="PROSITE" id="PS51733"/>
    </source>
</evidence>
<dbReference type="InterPro" id="IPR050664">
    <property type="entry name" value="Octanoyltrans_LipM/LipL"/>
</dbReference>
<dbReference type="Gene3D" id="3.30.930.10">
    <property type="entry name" value="Bira Bifunctional Protein, Domain 2"/>
    <property type="match status" value="1"/>
</dbReference>
<name>A0A9Q2D0Q7_9STAP</name>
<keyword evidence="3" id="KW-1185">Reference proteome</keyword>
<feature type="domain" description="BPL/LPL catalytic" evidence="1">
    <location>
        <begin position="32"/>
        <end position="242"/>
    </location>
</feature>